<dbReference type="RefSeq" id="WP_057853897.1">
    <property type="nucleotide sequence ID" value="NZ_LLXX01000173.1"/>
</dbReference>
<evidence type="ECO:0000313" key="2">
    <source>
        <dbReference type="Proteomes" id="UP000051913"/>
    </source>
</evidence>
<reference evidence="1 2" key="1">
    <citation type="submission" date="2014-03" db="EMBL/GenBank/DDBJ databases">
        <title>Bradyrhizobium valentinum sp. nov., isolated from effective nodules of Lupinus mariae-josephae, a lupine endemic of basic-lime soils in Eastern Spain.</title>
        <authorList>
            <person name="Duran D."/>
            <person name="Rey L."/>
            <person name="Navarro A."/>
            <person name="Busquets A."/>
            <person name="Imperial J."/>
            <person name="Ruiz-Argueso T."/>
        </authorList>
    </citation>
    <scope>NUCLEOTIDE SEQUENCE [LARGE SCALE GENOMIC DNA]</scope>
    <source>
        <strain evidence="1 2">LmjM3</strain>
    </source>
</reference>
<dbReference type="Proteomes" id="UP000051913">
    <property type="component" value="Unassembled WGS sequence"/>
</dbReference>
<gene>
    <name evidence="1" type="ORF">CP49_11650</name>
</gene>
<name>A0A0R3KWS5_9BRAD</name>
<evidence type="ECO:0000313" key="1">
    <source>
        <dbReference type="EMBL" id="KRQ99245.1"/>
    </source>
</evidence>
<accession>A0A0R3KWS5</accession>
<keyword evidence="2" id="KW-1185">Reference proteome</keyword>
<dbReference type="EMBL" id="LLXX01000173">
    <property type="protein sequence ID" value="KRQ99245.1"/>
    <property type="molecule type" value="Genomic_DNA"/>
</dbReference>
<dbReference type="AlphaFoldDB" id="A0A0R3KWS5"/>
<sequence length="137" mass="15379">MKRTKYAVDTKVPVPQTRIEIETTLARFGATAFAYAVHETGASIAFECNSRRIRFSLPLTKGDDARTQKHHRERWRALFLTIKSKLVSIDSGIETFEDAFMPHIVMPTGQTVSETIRPQIADAYKGGRMPLLLTGPT</sequence>
<proteinExistence type="predicted"/>
<comment type="caution">
    <text evidence="1">The sequence shown here is derived from an EMBL/GenBank/DDBJ whole genome shotgun (WGS) entry which is preliminary data.</text>
</comment>
<protein>
    <submittedName>
        <fullName evidence="1">Uncharacterized protein</fullName>
    </submittedName>
</protein>
<organism evidence="1 2">
    <name type="scientific">Bradyrhizobium valentinum</name>
    <dbReference type="NCBI Taxonomy" id="1518501"/>
    <lineage>
        <taxon>Bacteria</taxon>
        <taxon>Pseudomonadati</taxon>
        <taxon>Pseudomonadota</taxon>
        <taxon>Alphaproteobacteria</taxon>
        <taxon>Hyphomicrobiales</taxon>
        <taxon>Nitrobacteraceae</taxon>
        <taxon>Bradyrhizobium</taxon>
    </lineage>
</organism>